<protein>
    <submittedName>
        <fullName evidence="1">Uncharacterized protein</fullName>
    </submittedName>
</protein>
<comment type="caution">
    <text evidence="1">The sequence shown here is derived from an EMBL/GenBank/DDBJ whole genome shotgun (WGS) entry which is preliminary data.</text>
</comment>
<dbReference type="AlphaFoldDB" id="A0A0F9NT36"/>
<proteinExistence type="predicted"/>
<feature type="non-terminal residue" evidence="1">
    <location>
        <position position="94"/>
    </location>
</feature>
<accession>A0A0F9NT36</accession>
<sequence>MTKNIEIDHSKFIFHIRQSGTQCWVRSSQMSFSWILYKLEFTERDLDEIFFQSLYPKRFFDNNETRLNRIREFNQMGLGRRLRKNEFVEESIDS</sequence>
<gene>
    <name evidence="1" type="ORF">LCGC14_0912440</name>
</gene>
<organism evidence="1">
    <name type="scientific">marine sediment metagenome</name>
    <dbReference type="NCBI Taxonomy" id="412755"/>
    <lineage>
        <taxon>unclassified sequences</taxon>
        <taxon>metagenomes</taxon>
        <taxon>ecological metagenomes</taxon>
    </lineage>
</organism>
<evidence type="ECO:0000313" key="1">
    <source>
        <dbReference type="EMBL" id="KKN22690.1"/>
    </source>
</evidence>
<reference evidence="1" key="1">
    <citation type="journal article" date="2015" name="Nature">
        <title>Complex archaea that bridge the gap between prokaryotes and eukaryotes.</title>
        <authorList>
            <person name="Spang A."/>
            <person name="Saw J.H."/>
            <person name="Jorgensen S.L."/>
            <person name="Zaremba-Niedzwiedzka K."/>
            <person name="Martijn J."/>
            <person name="Lind A.E."/>
            <person name="van Eijk R."/>
            <person name="Schleper C."/>
            <person name="Guy L."/>
            <person name="Ettema T.J."/>
        </authorList>
    </citation>
    <scope>NUCLEOTIDE SEQUENCE</scope>
</reference>
<name>A0A0F9NT36_9ZZZZ</name>
<dbReference type="EMBL" id="LAZR01003037">
    <property type="protein sequence ID" value="KKN22690.1"/>
    <property type="molecule type" value="Genomic_DNA"/>
</dbReference>